<reference evidence="1 2" key="1">
    <citation type="journal article" date="2019" name="Commun. Biol.">
        <title>The bagworm genome reveals a unique fibroin gene that provides high tensile strength.</title>
        <authorList>
            <person name="Kono N."/>
            <person name="Nakamura H."/>
            <person name="Ohtoshi R."/>
            <person name="Tomita M."/>
            <person name="Numata K."/>
            <person name="Arakawa K."/>
        </authorList>
    </citation>
    <scope>NUCLEOTIDE SEQUENCE [LARGE SCALE GENOMIC DNA]</scope>
</reference>
<dbReference type="Proteomes" id="UP000299102">
    <property type="component" value="Unassembled WGS sequence"/>
</dbReference>
<accession>A0A4C1UEI4</accession>
<name>A0A4C1UEI4_EUMVA</name>
<evidence type="ECO:0000313" key="2">
    <source>
        <dbReference type="Proteomes" id="UP000299102"/>
    </source>
</evidence>
<keyword evidence="2" id="KW-1185">Reference proteome</keyword>
<organism evidence="1 2">
    <name type="scientific">Eumeta variegata</name>
    <name type="common">Bagworm moth</name>
    <name type="synonym">Eumeta japonica</name>
    <dbReference type="NCBI Taxonomy" id="151549"/>
    <lineage>
        <taxon>Eukaryota</taxon>
        <taxon>Metazoa</taxon>
        <taxon>Ecdysozoa</taxon>
        <taxon>Arthropoda</taxon>
        <taxon>Hexapoda</taxon>
        <taxon>Insecta</taxon>
        <taxon>Pterygota</taxon>
        <taxon>Neoptera</taxon>
        <taxon>Endopterygota</taxon>
        <taxon>Lepidoptera</taxon>
        <taxon>Glossata</taxon>
        <taxon>Ditrysia</taxon>
        <taxon>Tineoidea</taxon>
        <taxon>Psychidae</taxon>
        <taxon>Oiketicinae</taxon>
        <taxon>Eumeta</taxon>
    </lineage>
</organism>
<sequence>MCVVPRSVHRAATVSPHMRSSPCSLRFTAPSARRARARLLSLGSAPASSRFKYRSLFKLFRVFYTHKWFVIDYVKATAFVDQQQSLGTDLLSVDG</sequence>
<protein>
    <submittedName>
        <fullName evidence="1">Uncharacterized protein</fullName>
    </submittedName>
</protein>
<evidence type="ECO:0000313" key="1">
    <source>
        <dbReference type="EMBL" id="GBP24855.1"/>
    </source>
</evidence>
<gene>
    <name evidence="1" type="ORF">EVAR_14188_1</name>
</gene>
<proteinExistence type="predicted"/>
<comment type="caution">
    <text evidence="1">The sequence shown here is derived from an EMBL/GenBank/DDBJ whole genome shotgun (WGS) entry which is preliminary data.</text>
</comment>
<dbReference type="AlphaFoldDB" id="A0A4C1UEI4"/>
<dbReference type="EMBL" id="BGZK01000166">
    <property type="protein sequence ID" value="GBP24855.1"/>
    <property type="molecule type" value="Genomic_DNA"/>
</dbReference>